<keyword evidence="2" id="KW-0472">Membrane</keyword>
<reference evidence="3 4" key="1">
    <citation type="submission" date="2016-10" db="EMBL/GenBank/DDBJ databases">
        <authorList>
            <person name="de Groot N.N."/>
        </authorList>
    </citation>
    <scope>NUCLEOTIDE SEQUENCE [LARGE SCALE GENOMIC DNA]</scope>
    <source>
        <strain evidence="3 4">MON 2.2</strain>
    </source>
</reference>
<feature type="region of interest" description="Disordered" evidence="1">
    <location>
        <begin position="313"/>
        <end position="333"/>
    </location>
</feature>
<evidence type="ECO:0000313" key="3">
    <source>
        <dbReference type="EMBL" id="SDD16960.1"/>
    </source>
</evidence>
<evidence type="ECO:0000256" key="2">
    <source>
        <dbReference type="SAM" id="Phobius"/>
    </source>
</evidence>
<keyword evidence="2" id="KW-1133">Transmembrane helix</keyword>
<keyword evidence="2" id="KW-0812">Transmembrane</keyword>
<evidence type="ECO:0000256" key="1">
    <source>
        <dbReference type="SAM" id="MobiDB-lite"/>
    </source>
</evidence>
<accession>A0A1G6SJ51</accession>
<dbReference type="NCBIfam" id="TIGR03919">
    <property type="entry name" value="T7SS_EccB"/>
    <property type="match status" value="1"/>
</dbReference>
<feature type="transmembrane region" description="Helical" evidence="2">
    <location>
        <begin position="37"/>
        <end position="63"/>
    </location>
</feature>
<dbReference type="PANTHER" id="PTHR40765:SF2">
    <property type="entry name" value="ESX-2 SECRETION SYSTEM ATPASE ECCB2"/>
    <property type="match status" value="1"/>
</dbReference>
<dbReference type="Pfam" id="PF05108">
    <property type="entry name" value="T7SS_ESX1_EccB"/>
    <property type="match status" value="1"/>
</dbReference>
<dbReference type="STRING" id="675864.SAMN04489747_0345"/>
<name>A0A1G6SJ51_9ACTN</name>
<feature type="compositionally biased region" description="Polar residues" evidence="1">
    <location>
        <begin position="322"/>
        <end position="333"/>
    </location>
</feature>
<sequence length="448" mass="46085">MATRKDLLKAHKFTSQRLVSALVMRNPDDLEPPLRRIVTGTFVSAMISVLVLAGFGVVGLIAGGGTKNWREDRTIIIDTSSGVVFAFLGTSLHPTTNITSARLATGGGPVVSLKSTTLRGEPQAGRIGIPDAPAQLPAAADISPWPLRVCSTAPVDDLRYTTLQVGVGPTSPTPATAAVRDSTGLHYLLAEGRAYPVPGGDDDVPALLLDLGFTAAGTPSDAMLNTIPRGPALEPLAIPGDEGGADISVGQMTTVGSLATVRGSVTSYYVLLPDGLAEISALEHKVMELDGRKNTELTPGDVVGNLSSRQVRQEGMPAGLPTSASSAPDQATSSLCVSWDGEGAQPVVELGAPTPRPTGASPVPGTADLVETAPLRGALLRPENTPDDGQAFLVVDRRSYGIPDAESRAALGYGETPSHPVSAALLKLIPSGLPSGTSLSIEDAQKPA</sequence>
<dbReference type="InterPro" id="IPR007795">
    <property type="entry name" value="T7SS_EccB"/>
</dbReference>
<dbReference type="Proteomes" id="UP000198546">
    <property type="component" value="Chromosome i"/>
</dbReference>
<protein>
    <submittedName>
        <fullName evidence="3">Type VII secretion protein EccB</fullName>
    </submittedName>
</protein>
<dbReference type="RefSeq" id="WP_090590025.1">
    <property type="nucleotide sequence ID" value="NZ_LT629688.1"/>
</dbReference>
<dbReference type="AlphaFoldDB" id="A0A1G6SJ51"/>
<proteinExistence type="predicted"/>
<keyword evidence="4" id="KW-1185">Reference proteome</keyword>
<dbReference type="InterPro" id="IPR044857">
    <property type="entry name" value="T7SS_EccB_R1"/>
</dbReference>
<dbReference type="PANTHER" id="PTHR40765">
    <property type="entry name" value="ESX-2 SECRETION SYSTEM ATPASE ECCB2"/>
    <property type="match status" value="1"/>
</dbReference>
<dbReference type="EMBL" id="LT629688">
    <property type="protein sequence ID" value="SDD16960.1"/>
    <property type="molecule type" value="Genomic_DNA"/>
</dbReference>
<dbReference type="GO" id="GO:0005576">
    <property type="term" value="C:extracellular region"/>
    <property type="evidence" value="ECO:0007669"/>
    <property type="project" value="TreeGrafter"/>
</dbReference>
<dbReference type="Gene3D" id="3.30.2390.20">
    <property type="entry name" value="Type VII secretion system EccB, repeat 1 domain"/>
    <property type="match status" value="1"/>
</dbReference>
<evidence type="ECO:0000313" key="4">
    <source>
        <dbReference type="Proteomes" id="UP000198546"/>
    </source>
</evidence>
<organism evidence="3 4">
    <name type="scientific">Auraticoccus monumenti</name>
    <dbReference type="NCBI Taxonomy" id="675864"/>
    <lineage>
        <taxon>Bacteria</taxon>
        <taxon>Bacillati</taxon>
        <taxon>Actinomycetota</taxon>
        <taxon>Actinomycetes</taxon>
        <taxon>Propionibacteriales</taxon>
        <taxon>Propionibacteriaceae</taxon>
        <taxon>Auraticoccus</taxon>
    </lineage>
</organism>
<gene>
    <name evidence="3" type="ORF">SAMN04489747_0345</name>
</gene>
<dbReference type="OrthoDB" id="3847604at2"/>